<name>A0A1M5Y539_9VIBR</name>
<dbReference type="STRING" id="1216006.VA7868_01503"/>
<reference evidence="1 2" key="1">
    <citation type="submission" date="2016-11" db="EMBL/GenBank/DDBJ databases">
        <authorList>
            <person name="Jaros S."/>
            <person name="Januszkiewicz K."/>
            <person name="Wedrychowicz H."/>
        </authorList>
    </citation>
    <scope>NUCLEOTIDE SEQUENCE [LARGE SCALE GENOMIC DNA]</scope>
    <source>
        <strain evidence="1 2">CECT 7868</strain>
    </source>
</reference>
<dbReference type="Proteomes" id="UP000184608">
    <property type="component" value="Unassembled WGS sequence"/>
</dbReference>
<organism evidence="1 2">
    <name type="scientific">Vibrio aerogenes CECT 7868</name>
    <dbReference type="NCBI Taxonomy" id="1216006"/>
    <lineage>
        <taxon>Bacteria</taxon>
        <taxon>Pseudomonadati</taxon>
        <taxon>Pseudomonadota</taxon>
        <taxon>Gammaproteobacteria</taxon>
        <taxon>Vibrionales</taxon>
        <taxon>Vibrionaceae</taxon>
        <taxon>Vibrio</taxon>
    </lineage>
</organism>
<sequence length="157" mass="18807">MKKYLLLILCTGLLWVYYFFPAPPQPGTKLPESLLNLNKQMLVQAENTSLTFGDYWINDLRNKKSLTNNERQIIKLANHANVRQIIFDFRDPIRFSYYPDYYYFLTDKFYIYAADDYTEETQVPSIKQAIEQLQDKSIYHFCEPADHPHWFLCVRQD</sequence>
<accession>A0A1M5Y539</accession>
<dbReference type="AlphaFoldDB" id="A0A1M5Y539"/>
<dbReference type="OrthoDB" id="5910829at2"/>
<protein>
    <submittedName>
        <fullName evidence="1">Uncharacterized protein</fullName>
    </submittedName>
</protein>
<evidence type="ECO:0000313" key="2">
    <source>
        <dbReference type="Proteomes" id="UP000184608"/>
    </source>
</evidence>
<dbReference type="EMBL" id="FQXZ01000014">
    <property type="protein sequence ID" value="SHI07167.1"/>
    <property type="molecule type" value="Genomic_DNA"/>
</dbReference>
<evidence type="ECO:0000313" key="1">
    <source>
        <dbReference type="EMBL" id="SHI07167.1"/>
    </source>
</evidence>
<gene>
    <name evidence="1" type="ORF">VA7868_01503</name>
</gene>
<proteinExistence type="predicted"/>
<dbReference type="RefSeq" id="WP_073603233.1">
    <property type="nucleotide sequence ID" value="NZ_FQXZ01000014.1"/>
</dbReference>
<keyword evidence="2" id="KW-1185">Reference proteome</keyword>